<accession>A0A453QTM2</accession>
<protein>
    <recommendedName>
        <fullName evidence="1">MBTPS1 fourth domain-containing protein</fullName>
    </recommendedName>
</protein>
<name>A0A453QTM2_AEGTS</name>
<reference evidence="2" key="5">
    <citation type="journal article" date="2021" name="G3 (Bethesda)">
        <title>Aegilops tauschii genome assembly Aet v5.0 features greater sequence contiguity and improved annotation.</title>
        <authorList>
            <person name="Wang L."/>
            <person name="Zhu T."/>
            <person name="Rodriguez J.C."/>
            <person name="Deal K.R."/>
            <person name="Dubcovsky J."/>
            <person name="McGuire P.E."/>
            <person name="Lux T."/>
            <person name="Spannagl M."/>
            <person name="Mayer K.F.X."/>
            <person name="Baldrich P."/>
            <person name="Meyers B.C."/>
            <person name="Huo N."/>
            <person name="Gu Y.Q."/>
            <person name="Zhou H."/>
            <person name="Devos K.M."/>
            <person name="Bennetzen J.L."/>
            <person name="Unver T."/>
            <person name="Budak H."/>
            <person name="Gulick P.J."/>
            <person name="Galiba G."/>
            <person name="Kalapos B."/>
            <person name="Nelson D.R."/>
            <person name="Li P."/>
            <person name="You F.M."/>
            <person name="Luo M.C."/>
            <person name="Dvorak J."/>
        </authorList>
    </citation>
    <scope>NUCLEOTIDE SEQUENCE [LARGE SCALE GENOMIC DNA]</scope>
    <source>
        <strain evidence="2">cv. AL8/78</strain>
    </source>
</reference>
<evidence type="ECO:0000313" key="3">
    <source>
        <dbReference type="Proteomes" id="UP000015105"/>
    </source>
</evidence>
<evidence type="ECO:0000313" key="2">
    <source>
        <dbReference type="EnsemblPlants" id="AET7Gv20316900.25"/>
    </source>
</evidence>
<dbReference type="EnsemblPlants" id="AET7Gv20316900.25">
    <property type="protein sequence ID" value="AET7Gv20316900.25"/>
    <property type="gene ID" value="AET7Gv20316900"/>
</dbReference>
<proteinExistence type="predicted"/>
<evidence type="ECO:0000259" key="1">
    <source>
        <dbReference type="Pfam" id="PF23090"/>
    </source>
</evidence>
<reference evidence="2" key="4">
    <citation type="submission" date="2019-03" db="UniProtKB">
        <authorList>
            <consortium name="EnsemblPlants"/>
        </authorList>
    </citation>
    <scope>IDENTIFICATION</scope>
</reference>
<reference evidence="3" key="2">
    <citation type="journal article" date="2017" name="Nat. Plants">
        <title>The Aegilops tauschii genome reveals multiple impacts of transposons.</title>
        <authorList>
            <person name="Zhao G."/>
            <person name="Zou C."/>
            <person name="Li K."/>
            <person name="Wang K."/>
            <person name="Li T."/>
            <person name="Gao L."/>
            <person name="Zhang X."/>
            <person name="Wang H."/>
            <person name="Yang Z."/>
            <person name="Liu X."/>
            <person name="Jiang W."/>
            <person name="Mao L."/>
            <person name="Kong X."/>
            <person name="Jiao Y."/>
            <person name="Jia J."/>
        </authorList>
    </citation>
    <scope>NUCLEOTIDE SEQUENCE [LARGE SCALE GENOMIC DNA]</scope>
    <source>
        <strain evidence="3">cv. AL8/78</strain>
    </source>
</reference>
<reference evidence="3" key="1">
    <citation type="journal article" date="2014" name="Science">
        <title>Ancient hybridizations among the ancestral genomes of bread wheat.</title>
        <authorList>
            <consortium name="International Wheat Genome Sequencing Consortium,"/>
            <person name="Marcussen T."/>
            <person name="Sandve S.R."/>
            <person name="Heier L."/>
            <person name="Spannagl M."/>
            <person name="Pfeifer M."/>
            <person name="Jakobsen K.S."/>
            <person name="Wulff B.B."/>
            <person name="Steuernagel B."/>
            <person name="Mayer K.F."/>
            <person name="Olsen O.A."/>
        </authorList>
    </citation>
    <scope>NUCLEOTIDE SEQUENCE [LARGE SCALE GENOMIC DNA]</scope>
    <source>
        <strain evidence="3">cv. AL8/78</strain>
    </source>
</reference>
<dbReference type="Pfam" id="PF23090">
    <property type="entry name" value="MBTPS1_4th"/>
    <property type="match status" value="1"/>
</dbReference>
<dbReference type="InterPro" id="IPR057032">
    <property type="entry name" value="MBTPS1_4th"/>
</dbReference>
<dbReference type="Gramene" id="AET7Gv20316900.25">
    <property type="protein sequence ID" value="AET7Gv20316900.25"/>
    <property type="gene ID" value="AET7Gv20316900"/>
</dbReference>
<feature type="domain" description="MBTPS1 fourth" evidence="1">
    <location>
        <begin position="2"/>
        <end position="60"/>
    </location>
</feature>
<sequence>QLSSILGMLEAGEGRIAVYGDSNCLDSSHMVTNCYWLLRKIVEFAGNGLRDPVLFSEATRLKFPVFENTQKPLRRPDVNFSMFSSVIGKELICHQDSRFEVWGTKGYGIQPTGTTRKLPEYQKNEVSSSPNRLIKSSYKRQDEAGLQKSILAPSANKFDDKRDYFGFISHEEV</sequence>
<reference evidence="2" key="3">
    <citation type="journal article" date="2017" name="Nature">
        <title>Genome sequence of the progenitor of the wheat D genome Aegilops tauschii.</title>
        <authorList>
            <person name="Luo M.C."/>
            <person name="Gu Y.Q."/>
            <person name="Puiu D."/>
            <person name="Wang H."/>
            <person name="Twardziok S.O."/>
            <person name="Deal K.R."/>
            <person name="Huo N."/>
            <person name="Zhu T."/>
            <person name="Wang L."/>
            <person name="Wang Y."/>
            <person name="McGuire P.E."/>
            <person name="Liu S."/>
            <person name="Long H."/>
            <person name="Ramasamy R.K."/>
            <person name="Rodriguez J.C."/>
            <person name="Van S.L."/>
            <person name="Yuan L."/>
            <person name="Wang Z."/>
            <person name="Xia Z."/>
            <person name="Xiao L."/>
            <person name="Anderson O.D."/>
            <person name="Ouyang S."/>
            <person name="Liang Y."/>
            <person name="Zimin A.V."/>
            <person name="Pertea G."/>
            <person name="Qi P."/>
            <person name="Bennetzen J.L."/>
            <person name="Dai X."/>
            <person name="Dawson M.W."/>
            <person name="Muller H.G."/>
            <person name="Kugler K."/>
            <person name="Rivarola-Duarte L."/>
            <person name="Spannagl M."/>
            <person name="Mayer K.F.X."/>
            <person name="Lu F.H."/>
            <person name="Bevan M.W."/>
            <person name="Leroy P."/>
            <person name="Li P."/>
            <person name="You F.M."/>
            <person name="Sun Q."/>
            <person name="Liu Z."/>
            <person name="Lyons E."/>
            <person name="Wicker T."/>
            <person name="Salzberg S.L."/>
            <person name="Devos K.M."/>
            <person name="Dvorak J."/>
        </authorList>
    </citation>
    <scope>NUCLEOTIDE SEQUENCE [LARGE SCALE GENOMIC DNA]</scope>
    <source>
        <strain evidence="2">cv. AL8/78</strain>
    </source>
</reference>
<organism evidence="2 3">
    <name type="scientific">Aegilops tauschii subsp. strangulata</name>
    <name type="common">Goatgrass</name>
    <dbReference type="NCBI Taxonomy" id="200361"/>
    <lineage>
        <taxon>Eukaryota</taxon>
        <taxon>Viridiplantae</taxon>
        <taxon>Streptophyta</taxon>
        <taxon>Embryophyta</taxon>
        <taxon>Tracheophyta</taxon>
        <taxon>Spermatophyta</taxon>
        <taxon>Magnoliopsida</taxon>
        <taxon>Liliopsida</taxon>
        <taxon>Poales</taxon>
        <taxon>Poaceae</taxon>
        <taxon>BOP clade</taxon>
        <taxon>Pooideae</taxon>
        <taxon>Triticodae</taxon>
        <taxon>Triticeae</taxon>
        <taxon>Triticinae</taxon>
        <taxon>Aegilops</taxon>
    </lineage>
</organism>
<keyword evidence="3" id="KW-1185">Reference proteome</keyword>
<dbReference type="Proteomes" id="UP000015105">
    <property type="component" value="Chromosome 7D"/>
</dbReference>
<dbReference type="AlphaFoldDB" id="A0A453QTM2"/>